<dbReference type="Pfam" id="PF13621">
    <property type="entry name" value="Cupin_8"/>
    <property type="match status" value="1"/>
</dbReference>
<dbReference type="Gene3D" id="2.60.120.650">
    <property type="entry name" value="Cupin"/>
    <property type="match status" value="1"/>
</dbReference>
<name>A0A8A3P181_9HELO</name>
<dbReference type="InterPro" id="IPR003347">
    <property type="entry name" value="JmjC_dom"/>
</dbReference>
<reference evidence="2" key="1">
    <citation type="submission" date="2020-10" db="EMBL/GenBank/DDBJ databases">
        <title>Genome Sequence of Monilinia vaccinii-corymbosi Sheds Light on Mummy Berry Disease Infection of Blueberry and Mating Type.</title>
        <authorList>
            <person name="Yow A.G."/>
            <person name="Zhang Y."/>
            <person name="Bansal K."/>
            <person name="Eacker S.M."/>
            <person name="Sullivan S."/>
            <person name="Liachko I."/>
            <person name="Cubeta M.A."/>
            <person name="Rollins J.A."/>
            <person name="Ashrafi H."/>
        </authorList>
    </citation>
    <scope>NUCLEOTIDE SEQUENCE</scope>
    <source>
        <strain evidence="2">RL-1</strain>
    </source>
</reference>
<dbReference type="PROSITE" id="PS51184">
    <property type="entry name" value="JMJC"/>
    <property type="match status" value="1"/>
</dbReference>
<feature type="domain" description="JmjC" evidence="1">
    <location>
        <begin position="156"/>
        <end position="331"/>
    </location>
</feature>
<evidence type="ECO:0000313" key="3">
    <source>
        <dbReference type="Proteomes" id="UP000672032"/>
    </source>
</evidence>
<evidence type="ECO:0000259" key="1">
    <source>
        <dbReference type="PROSITE" id="PS51184"/>
    </source>
</evidence>
<proteinExistence type="predicted"/>
<evidence type="ECO:0000313" key="2">
    <source>
        <dbReference type="EMBL" id="QSZ30190.1"/>
    </source>
</evidence>
<sequence>MRSSLINTIPRLASSISLPPVPIIDACLDHVDLDEFRQKAFVPMKPVVMRAMNTEPATRSNNKMSIKVAAEWFQPISSTEYASSPSRGASKTLEPSTYLNNFNFAILPYELTIKSVKVRKHLEYLMQAEERYPHISELLCRSLKPYDPHKTFYRFHAPLTLFLFATSPACVLPLYIAQAQIGDLPGKLQEDIPTPRVVTKSGKGDIYDANIWMGTSTSYTPLHKDPNPNLFVQLMGAKKVRLFPPRVGEGLYQKVQQSIGASGMASMRGEEMMEEPERSLLEDRVWGEGVTEEGFEVEVGPEDALFIPKGWWHSIKSSGSGINVSVNWWFR</sequence>
<dbReference type="PANTHER" id="PTHR12461:SF105">
    <property type="entry name" value="HYPOXIA-INDUCIBLE FACTOR 1-ALPHA INHIBITOR"/>
    <property type="match status" value="1"/>
</dbReference>
<dbReference type="SMART" id="SM00558">
    <property type="entry name" value="JmjC"/>
    <property type="match status" value="1"/>
</dbReference>
<dbReference type="SUPFAM" id="SSF51197">
    <property type="entry name" value="Clavaminate synthase-like"/>
    <property type="match status" value="1"/>
</dbReference>
<organism evidence="2 3">
    <name type="scientific">Monilinia vaccinii-corymbosi</name>
    <dbReference type="NCBI Taxonomy" id="61207"/>
    <lineage>
        <taxon>Eukaryota</taxon>
        <taxon>Fungi</taxon>
        <taxon>Dikarya</taxon>
        <taxon>Ascomycota</taxon>
        <taxon>Pezizomycotina</taxon>
        <taxon>Leotiomycetes</taxon>
        <taxon>Helotiales</taxon>
        <taxon>Sclerotiniaceae</taxon>
        <taxon>Monilinia</taxon>
    </lineage>
</organism>
<dbReference type="PANTHER" id="PTHR12461">
    <property type="entry name" value="HYPOXIA-INDUCIBLE FACTOR 1 ALPHA INHIBITOR-RELATED"/>
    <property type="match status" value="1"/>
</dbReference>
<dbReference type="InterPro" id="IPR041667">
    <property type="entry name" value="Cupin_8"/>
</dbReference>
<dbReference type="Proteomes" id="UP000672032">
    <property type="component" value="Chromosome 1"/>
</dbReference>
<gene>
    <name evidence="2" type="ORF">DSL72_004710</name>
</gene>
<dbReference type="EMBL" id="CP063405">
    <property type="protein sequence ID" value="QSZ30190.1"/>
    <property type="molecule type" value="Genomic_DNA"/>
</dbReference>
<dbReference type="OrthoDB" id="263283at2759"/>
<protein>
    <recommendedName>
        <fullName evidence="1">JmjC domain-containing protein</fullName>
    </recommendedName>
</protein>
<dbReference type="AlphaFoldDB" id="A0A8A3P181"/>
<accession>A0A8A3P181</accession>
<keyword evidence="3" id="KW-1185">Reference proteome</keyword>